<name>A0AAN9MJ39_PHACN</name>
<evidence type="ECO:0000313" key="2">
    <source>
        <dbReference type="Proteomes" id="UP001374584"/>
    </source>
</evidence>
<dbReference type="Proteomes" id="UP001374584">
    <property type="component" value="Unassembled WGS sequence"/>
</dbReference>
<accession>A0AAN9MJ39</accession>
<dbReference type="AlphaFoldDB" id="A0AAN9MJ39"/>
<proteinExistence type="predicted"/>
<gene>
    <name evidence="1" type="ORF">VNO80_15032</name>
</gene>
<sequence length="91" mass="10354">MEERRCNSERGYVKKENRLAGKASLTTPLYQNEGMNESFCVGFSEKAQCFHQTVVRSYLASVPQPRLPRHPPPHLCFASLSLPDHIPNLQL</sequence>
<protein>
    <submittedName>
        <fullName evidence="1">Uncharacterized protein</fullName>
    </submittedName>
</protein>
<organism evidence="1 2">
    <name type="scientific">Phaseolus coccineus</name>
    <name type="common">Scarlet runner bean</name>
    <name type="synonym">Phaseolus multiflorus</name>
    <dbReference type="NCBI Taxonomy" id="3886"/>
    <lineage>
        <taxon>Eukaryota</taxon>
        <taxon>Viridiplantae</taxon>
        <taxon>Streptophyta</taxon>
        <taxon>Embryophyta</taxon>
        <taxon>Tracheophyta</taxon>
        <taxon>Spermatophyta</taxon>
        <taxon>Magnoliopsida</taxon>
        <taxon>eudicotyledons</taxon>
        <taxon>Gunneridae</taxon>
        <taxon>Pentapetalae</taxon>
        <taxon>rosids</taxon>
        <taxon>fabids</taxon>
        <taxon>Fabales</taxon>
        <taxon>Fabaceae</taxon>
        <taxon>Papilionoideae</taxon>
        <taxon>50 kb inversion clade</taxon>
        <taxon>NPAAA clade</taxon>
        <taxon>indigoferoid/millettioid clade</taxon>
        <taxon>Phaseoleae</taxon>
        <taxon>Phaseolus</taxon>
    </lineage>
</organism>
<reference evidence="1 2" key="1">
    <citation type="submission" date="2024-01" db="EMBL/GenBank/DDBJ databases">
        <title>The genomes of 5 underutilized Papilionoideae crops provide insights into root nodulation and disease resistanc.</title>
        <authorList>
            <person name="Jiang F."/>
        </authorList>
    </citation>
    <scope>NUCLEOTIDE SEQUENCE [LARGE SCALE GENOMIC DNA]</scope>
    <source>
        <strain evidence="1">JINMINGXINNONG_FW02</strain>
        <tissue evidence="1">Leaves</tissue>
    </source>
</reference>
<dbReference type="EMBL" id="JAYMYR010000006">
    <property type="protein sequence ID" value="KAK7355770.1"/>
    <property type="molecule type" value="Genomic_DNA"/>
</dbReference>
<keyword evidence="2" id="KW-1185">Reference proteome</keyword>
<comment type="caution">
    <text evidence="1">The sequence shown here is derived from an EMBL/GenBank/DDBJ whole genome shotgun (WGS) entry which is preliminary data.</text>
</comment>
<evidence type="ECO:0000313" key="1">
    <source>
        <dbReference type="EMBL" id="KAK7355770.1"/>
    </source>
</evidence>